<reference evidence="4" key="1">
    <citation type="submission" date="2022-04" db="EMBL/GenBank/DDBJ databases">
        <title>Co-occurrence of mcr-9 and blaNDM-1 in multidrug-resistant Enterobacter kobei strain isolated from an infant with urinary infection.</title>
        <authorList>
            <person name="Zeng H."/>
        </authorList>
    </citation>
    <scope>NUCLEOTIDE SEQUENCE</scope>
    <source>
        <strain evidence="4">EC1382</strain>
    </source>
</reference>
<dbReference type="Gene3D" id="1.10.10.60">
    <property type="entry name" value="Homeodomain-like"/>
    <property type="match status" value="1"/>
</dbReference>
<dbReference type="Proteomes" id="UP001228563">
    <property type="component" value="Chromosome"/>
</dbReference>
<evidence type="ECO:0000256" key="2">
    <source>
        <dbReference type="ARBA" id="ARBA00023163"/>
    </source>
</evidence>
<name>A0AAJ6MP24_9ENTR</name>
<dbReference type="PROSITE" id="PS01124">
    <property type="entry name" value="HTH_ARAC_FAMILY_2"/>
    <property type="match status" value="1"/>
</dbReference>
<dbReference type="InterPro" id="IPR018060">
    <property type="entry name" value="HTH_AraC"/>
</dbReference>
<dbReference type="InterPro" id="IPR009057">
    <property type="entry name" value="Homeodomain-like_sf"/>
</dbReference>
<organism evidence="4 5">
    <name type="scientific">Enterobacter kobei</name>
    <dbReference type="NCBI Taxonomy" id="208224"/>
    <lineage>
        <taxon>Bacteria</taxon>
        <taxon>Pseudomonadati</taxon>
        <taxon>Pseudomonadota</taxon>
        <taxon>Gammaproteobacteria</taxon>
        <taxon>Enterobacterales</taxon>
        <taxon>Enterobacteriaceae</taxon>
        <taxon>Enterobacter</taxon>
        <taxon>Enterobacter cloacae complex</taxon>
    </lineage>
</organism>
<dbReference type="Pfam" id="PF12833">
    <property type="entry name" value="HTH_18"/>
    <property type="match status" value="1"/>
</dbReference>
<dbReference type="EMBL" id="CP096849">
    <property type="protein sequence ID" value="WMT68427.1"/>
    <property type="molecule type" value="Genomic_DNA"/>
</dbReference>
<evidence type="ECO:0000313" key="4">
    <source>
        <dbReference type="EMBL" id="WMT68427.1"/>
    </source>
</evidence>
<evidence type="ECO:0000256" key="1">
    <source>
        <dbReference type="ARBA" id="ARBA00023015"/>
    </source>
</evidence>
<evidence type="ECO:0000259" key="3">
    <source>
        <dbReference type="PROSITE" id="PS01124"/>
    </source>
</evidence>
<dbReference type="GO" id="GO:0003700">
    <property type="term" value="F:DNA-binding transcription factor activity"/>
    <property type="evidence" value="ECO:0007669"/>
    <property type="project" value="InterPro"/>
</dbReference>
<accession>A0AAJ6MP24</accession>
<dbReference type="GO" id="GO:0043565">
    <property type="term" value="F:sequence-specific DNA binding"/>
    <property type="evidence" value="ECO:0007669"/>
    <property type="project" value="InterPro"/>
</dbReference>
<keyword evidence="2" id="KW-0804">Transcription</keyword>
<keyword evidence="1" id="KW-0805">Transcription regulation</keyword>
<gene>
    <name evidence="4" type="ORF">M2B19_18970</name>
</gene>
<proteinExistence type="predicted"/>
<evidence type="ECO:0000313" key="5">
    <source>
        <dbReference type="Proteomes" id="UP001228563"/>
    </source>
</evidence>
<protein>
    <submittedName>
        <fullName evidence="4">Helix-turn-helix domain-containing protein</fullName>
    </submittedName>
</protein>
<dbReference type="RefSeq" id="WP_230278725.1">
    <property type="nucleotide sequence ID" value="NZ_BNSW01000001.1"/>
</dbReference>
<feature type="domain" description="HTH araC/xylS-type" evidence="3">
    <location>
        <begin position="1"/>
        <end position="43"/>
    </location>
</feature>
<sequence length="53" mass="5851">MEWLAAGKPVGWIALSCGYSSVSAFIEVFRTWTGKTPGQWAIKEDPFARRSCG</sequence>
<dbReference type="PANTHER" id="PTHR11019">
    <property type="entry name" value="HTH-TYPE TRANSCRIPTIONAL REGULATOR NIMR"/>
    <property type="match status" value="1"/>
</dbReference>
<dbReference type="PANTHER" id="PTHR11019:SF199">
    <property type="entry name" value="HTH-TYPE TRANSCRIPTIONAL REGULATOR NIMR"/>
    <property type="match status" value="1"/>
</dbReference>
<dbReference type="SUPFAM" id="SSF46689">
    <property type="entry name" value="Homeodomain-like"/>
    <property type="match status" value="1"/>
</dbReference>
<dbReference type="AlphaFoldDB" id="A0AAJ6MP24"/>